<dbReference type="AlphaFoldDB" id="A0AAE3YWD3"/>
<keyword evidence="1" id="KW-0175">Coiled coil</keyword>
<feature type="domain" description="ARB-07466-like C-terminal" evidence="3">
    <location>
        <begin position="216"/>
        <end position="324"/>
    </location>
</feature>
<name>A0AAE3YWD3_9ACTN</name>
<accession>A0AAE3YWD3</accession>
<evidence type="ECO:0000256" key="2">
    <source>
        <dbReference type="SAM" id="SignalP"/>
    </source>
</evidence>
<dbReference type="Pfam" id="PF26571">
    <property type="entry name" value="VldE"/>
    <property type="match status" value="1"/>
</dbReference>
<evidence type="ECO:0000313" key="4">
    <source>
        <dbReference type="EMBL" id="MDR7279603.1"/>
    </source>
</evidence>
<dbReference type="Gene3D" id="6.10.250.3150">
    <property type="match status" value="1"/>
</dbReference>
<evidence type="ECO:0000256" key="1">
    <source>
        <dbReference type="SAM" id="Coils"/>
    </source>
</evidence>
<dbReference type="Proteomes" id="UP001183643">
    <property type="component" value="Unassembled WGS sequence"/>
</dbReference>
<dbReference type="EMBL" id="JAVDYB010000001">
    <property type="protein sequence ID" value="MDR7279603.1"/>
    <property type="molecule type" value="Genomic_DNA"/>
</dbReference>
<feature type="chain" id="PRO_5042040028" evidence="2">
    <location>
        <begin position="24"/>
        <end position="332"/>
    </location>
</feature>
<reference evidence="4" key="1">
    <citation type="submission" date="2023-07" db="EMBL/GenBank/DDBJ databases">
        <title>Sequencing the genomes of 1000 actinobacteria strains.</title>
        <authorList>
            <person name="Klenk H.-P."/>
        </authorList>
    </citation>
    <scope>NUCLEOTIDE SEQUENCE</scope>
    <source>
        <strain evidence="4">DSM 44707</strain>
    </source>
</reference>
<proteinExistence type="predicted"/>
<feature type="coiled-coil region" evidence="1">
    <location>
        <begin position="48"/>
        <end position="82"/>
    </location>
</feature>
<organism evidence="4 5">
    <name type="scientific">Catenuloplanes atrovinosus</name>
    <dbReference type="NCBI Taxonomy" id="137266"/>
    <lineage>
        <taxon>Bacteria</taxon>
        <taxon>Bacillati</taxon>
        <taxon>Actinomycetota</taxon>
        <taxon>Actinomycetes</taxon>
        <taxon>Micromonosporales</taxon>
        <taxon>Micromonosporaceae</taxon>
        <taxon>Catenuloplanes</taxon>
    </lineage>
</organism>
<protein>
    <submittedName>
        <fullName evidence="4">Skp family chaperone for outer membrane proteins</fullName>
    </submittedName>
</protein>
<comment type="caution">
    <text evidence="4">The sequence shown here is derived from an EMBL/GenBank/DDBJ whole genome shotgun (WGS) entry which is preliminary data.</text>
</comment>
<sequence length="332" mass="35509">MMRLRRIAALAVLLASVATAAFAAPAYAIDEGGTEQLRKQLDAASKGYIEAKNKLAASEKRQKELTEELKTIEADLKKREETVGELAGRTYRNGRLAPMVAMLNVSEGNGFMDRATLLETMTINQEKQVQNLVEAKDEATRAKSAIEAEIGEQKKQVETMDKRKKQAENALKAAGGGAAANVQSGSGSAAVAVATERGADGSFPAESCTVDDPTTGGCITPRLLHAYQQTKSAGFNHFVSCYRSAEDGGEHPRGRACDWSAQASGFGGVAFGADKAYGDNLANFYIKNADRLGVLYVIWYSRIWLPSSGWQSYAGGGTPSGDHTNHVHLSVI</sequence>
<gene>
    <name evidence="4" type="ORF">J2S41_006381</name>
</gene>
<keyword evidence="5" id="KW-1185">Reference proteome</keyword>
<feature type="signal peptide" evidence="2">
    <location>
        <begin position="1"/>
        <end position="23"/>
    </location>
</feature>
<feature type="coiled-coil region" evidence="1">
    <location>
        <begin position="129"/>
        <end position="170"/>
    </location>
</feature>
<keyword evidence="2" id="KW-0732">Signal</keyword>
<evidence type="ECO:0000259" key="3">
    <source>
        <dbReference type="Pfam" id="PF26571"/>
    </source>
</evidence>
<dbReference type="InterPro" id="IPR058593">
    <property type="entry name" value="ARB_07466-like_C"/>
</dbReference>
<evidence type="ECO:0000313" key="5">
    <source>
        <dbReference type="Proteomes" id="UP001183643"/>
    </source>
</evidence>